<protein>
    <submittedName>
        <fullName evidence="1">Uncharacterized protein</fullName>
    </submittedName>
</protein>
<evidence type="ECO:0000313" key="1">
    <source>
        <dbReference type="EMBL" id="KAF2185945.1"/>
    </source>
</evidence>
<sequence>AAELPQGLQVVAEHINPIVDIVAVYGLNGHRDNWTATNGVNWLRDLSQELPNARIITWGFNA</sequence>
<proteinExistence type="predicted"/>
<feature type="non-terminal residue" evidence="1">
    <location>
        <position position="62"/>
    </location>
</feature>
<dbReference type="OrthoDB" id="5086500at2759"/>
<feature type="non-terminal residue" evidence="1">
    <location>
        <position position="1"/>
    </location>
</feature>
<dbReference type="AlphaFoldDB" id="A0A6A6E4L5"/>
<gene>
    <name evidence="1" type="ORF">K469DRAFT_499369</name>
</gene>
<reference evidence="1" key="1">
    <citation type="journal article" date="2020" name="Stud. Mycol.">
        <title>101 Dothideomycetes genomes: a test case for predicting lifestyles and emergence of pathogens.</title>
        <authorList>
            <person name="Haridas S."/>
            <person name="Albert R."/>
            <person name="Binder M."/>
            <person name="Bloem J."/>
            <person name="Labutti K."/>
            <person name="Salamov A."/>
            <person name="Andreopoulos B."/>
            <person name="Baker S."/>
            <person name="Barry K."/>
            <person name="Bills G."/>
            <person name="Bluhm B."/>
            <person name="Cannon C."/>
            <person name="Castanera R."/>
            <person name="Culley D."/>
            <person name="Daum C."/>
            <person name="Ezra D."/>
            <person name="Gonzalez J."/>
            <person name="Henrissat B."/>
            <person name="Kuo A."/>
            <person name="Liang C."/>
            <person name="Lipzen A."/>
            <person name="Lutzoni F."/>
            <person name="Magnuson J."/>
            <person name="Mondo S."/>
            <person name="Nolan M."/>
            <person name="Ohm R."/>
            <person name="Pangilinan J."/>
            <person name="Park H.-J."/>
            <person name="Ramirez L."/>
            <person name="Alfaro M."/>
            <person name="Sun H."/>
            <person name="Tritt A."/>
            <person name="Yoshinaga Y."/>
            <person name="Zwiers L.-H."/>
            <person name="Turgeon B."/>
            <person name="Goodwin S."/>
            <person name="Spatafora J."/>
            <person name="Crous P."/>
            <person name="Grigoriev I."/>
        </authorList>
    </citation>
    <scope>NUCLEOTIDE SEQUENCE</scope>
    <source>
        <strain evidence="1">CBS 207.26</strain>
    </source>
</reference>
<name>A0A6A6E4L5_9PEZI</name>
<organism evidence="1 2">
    <name type="scientific">Zopfia rhizophila CBS 207.26</name>
    <dbReference type="NCBI Taxonomy" id="1314779"/>
    <lineage>
        <taxon>Eukaryota</taxon>
        <taxon>Fungi</taxon>
        <taxon>Dikarya</taxon>
        <taxon>Ascomycota</taxon>
        <taxon>Pezizomycotina</taxon>
        <taxon>Dothideomycetes</taxon>
        <taxon>Dothideomycetes incertae sedis</taxon>
        <taxon>Zopfiaceae</taxon>
        <taxon>Zopfia</taxon>
    </lineage>
</organism>
<keyword evidence="2" id="KW-1185">Reference proteome</keyword>
<dbReference type="EMBL" id="ML994632">
    <property type="protein sequence ID" value="KAF2185945.1"/>
    <property type="molecule type" value="Genomic_DNA"/>
</dbReference>
<accession>A0A6A6E4L5</accession>
<evidence type="ECO:0000313" key="2">
    <source>
        <dbReference type="Proteomes" id="UP000800200"/>
    </source>
</evidence>
<dbReference type="Proteomes" id="UP000800200">
    <property type="component" value="Unassembled WGS sequence"/>
</dbReference>